<keyword evidence="1" id="KW-0472">Membrane</keyword>
<evidence type="ECO:0000313" key="3">
    <source>
        <dbReference type="Proteomes" id="UP000694300"/>
    </source>
</evidence>
<accession>A0ABS6UI35</accession>
<reference evidence="2 3" key="1">
    <citation type="submission" date="2020-11" db="EMBL/GenBank/DDBJ databases">
        <title>Pseudonocardia abyssalis sp. nov. and Pseudonocardia oceani sp. nov., description and phylogenomic analysis of two novel actinomycetes isolated from the deep Southern Ocean.</title>
        <authorList>
            <person name="Parra J."/>
        </authorList>
    </citation>
    <scope>NUCLEOTIDE SEQUENCE [LARGE SCALE GENOMIC DNA]</scope>
    <source>
        <strain evidence="3">KRD185</strain>
    </source>
</reference>
<comment type="caution">
    <text evidence="2">The sequence shown here is derived from an EMBL/GenBank/DDBJ whole genome shotgun (WGS) entry which is preliminary data.</text>
</comment>
<protein>
    <recommendedName>
        <fullName evidence="4">Lipopolysaccharide assembly protein A domain-containing protein</fullName>
    </recommendedName>
</protein>
<evidence type="ECO:0000256" key="1">
    <source>
        <dbReference type="SAM" id="Phobius"/>
    </source>
</evidence>
<feature type="transmembrane region" description="Helical" evidence="1">
    <location>
        <begin position="6"/>
        <end position="27"/>
    </location>
</feature>
<name>A0ABS6UI35_9PSEU</name>
<organism evidence="2 3">
    <name type="scientific">Pseudonocardia oceani</name>
    <dbReference type="NCBI Taxonomy" id="2792013"/>
    <lineage>
        <taxon>Bacteria</taxon>
        <taxon>Bacillati</taxon>
        <taxon>Actinomycetota</taxon>
        <taxon>Actinomycetes</taxon>
        <taxon>Pseudonocardiales</taxon>
        <taxon>Pseudonocardiaceae</taxon>
        <taxon>Pseudonocardia</taxon>
    </lineage>
</organism>
<evidence type="ECO:0008006" key="4">
    <source>
        <dbReference type="Google" id="ProtNLM"/>
    </source>
</evidence>
<dbReference type="RefSeq" id="WP_218596294.1">
    <property type="nucleotide sequence ID" value="NZ_JADQDF010000001.1"/>
</dbReference>
<keyword evidence="1" id="KW-0812">Transmembrane</keyword>
<evidence type="ECO:0000313" key="2">
    <source>
        <dbReference type="EMBL" id="MBW0131890.1"/>
    </source>
</evidence>
<dbReference type="EMBL" id="JADQDF010000001">
    <property type="protein sequence ID" value="MBW0131890.1"/>
    <property type="molecule type" value="Genomic_DNA"/>
</dbReference>
<sequence>MLWLFAQIWVWLIVALALGVLAGWLFWARPLRRRVAELEATHGQAPPARAAA</sequence>
<keyword evidence="3" id="KW-1185">Reference proteome</keyword>
<dbReference type="Proteomes" id="UP000694300">
    <property type="component" value="Unassembled WGS sequence"/>
</dbReference>
<gene>
    <name evidence="2" type="ORF">I4I82_30060</name>
</gene>
<proteinExistence type="predicted"/>
<keyword evidence="1" id="KW-1133">Transmembrane helix</keyword>